<evidence type="ECO:0000259" key="8">
    <source>
        <dbReference type="PROSITE" id="PS50071"/>
    </source>
</evidence>
<dbReference type="Gene3D" id="1.10.10.60">
    <property type="entry name" value="Homeodomain-like"/>
    <property type="match status" value="1"/>
</dbReference>
<dbReference type="InterPro" id="IPR001356">
    <property type="entry name" value="HD"/>
</dbReference>
<dbReference type="PANTHER" id="PTHR24340:SF37">
    <property type="entry name" value="HOMEOBOX PROTEIN SLOU"/>
    <property type="match status" value="1"/>
</dbReference>
<dbReference type="eggNOG" id="KOG0488">
    <property type="taxonomic scope" value="Eukaryota"/>
</dbReference>
<evidence type="ECO:0000256" key="5">
    <source>
        <dbReference type="PROSITE-ProRule" id="PRU00108"/>
    </source>
</evidence>
<dbReference type="AlphaFoldDB" id="T1JXH1"/>
<feature type="DNA-binding region" description="Homeobox" evidence="5">
    <location>
        <begin position="101"/>
        <end position="160"/>
    </location>
</feature>
<dbReference type="Pfam" id="PF00046">
    <property type="entry name" value="Homeodomain"/>
    <property type="match status" value="1"/>
</dbReference>
<keyword evidence="3 5" id="KW-0371">Homeobox</keyword>
<sequence length="252" mass="26807">MIKVECNDEMSSINLASQGSSFSSFFIKDILSERPFSLTTSNSNSDCSQGTGLPSSSSSSPSLLSPSSSSPSSTTPSSNPPTTNATSKKKKCSPDSKTGKPRRARTAFTYEQLVALENKFKNTRYLSVCERLSLACNLHLSETQVKIWFQNRRTKWKKQNPGMDANSPTVPASPTLCSSSVATSSSTSGLGSGASSFMGSSYSSAALLYASQLPFLIPTSVGSSSSTTSPFTAHQHFKHASAHSLIHHLTHS</sequence>
<evidence type="ECO:0000313" key="9">
    <source>
        <dbReference type="EnsemblMetazoa" id="tetur02g11920.1"/>
    </source>
</evidence>
<organism evidence="9 10">
    <name type="scientific">Tetranychus urticae</name>
    <name type="common">Two-spotted spider mite</name>
    <dbReference type="NCBI Taxonomy" id="32264"/>
    <lineage>
        <taxon>Eukaryota</taxon>
        <taxon>Metazoa</taxon>
        <taxon>Ecdysozoa</taxon>
        <taxon>Arthropoda</taxon>
        <taxon>Chelicerata</taxon>
        <taxon>Arachnida</taxon>
        <taxon>Acari</taxon>
        <taxon>Acariformes</taxon>
        <taxon>Trombidiformes</taxon>
        <taxon>Prostigmata</taxon>
        <taxon>Eleutherengona</taxon>
        <taxon>Raphignathae</taxon>
        <taxon>Tetranychoidea</taxon>
        <taxon>Tetranychidae</taxon>
        <taxon>Tetranychus</taxon>
    </lineage>
</organism>
<dbReference type="GO" id="GO:0000981">
    <property type="term" value="F:DNA-binding transcription factor activity, RNA polymerase II-specific"/>
    <property type="evidence" value="ECO:0007669"/>
    <property type="project" value="InterPro"/>
</dbReference>
<keyword evidence="10" id="KW-1185">Reference proteome</keyword>
<gene>
    <name evidence="9" type="primary">107371833</name>
</gene>
<keyword evidence="4 5" id="KW-0539">Nucleus</keyword>
<dbReference type="InterPro" id="IPR017970">
    <property type="entry name" value="Homeobox_CS"/>
</dbReference>
<dbReference type="EnsemblMetazoa" id="tetur02g11920.1">
    <property type="protein sequence ID" value="tetur02g11920.1"/>
    <property type="gene ID" value="tetur02g11920"/>
</dbReference>
<dbReference type="KEGG" id="tut:107371833"/>
<proteinExistence type="predicted"/>
<dbReference type="EMBL" id="CAEY01000828">
    <property type="status" value="NOT_ANNOTATED_CDS"/>
    <property type="molecule type" value="Genomic_DNA"/>
</dbReference>
<feature type="compositionally biased region" description="Polar residues" evidence="7">
    <location>
        <begin position="38"/>
        <end position="53"/>
    </location>
</feature>
<dbReference type="GO" id="GO:0000978">
    <property type="term" value="F:RNA polymerase II cis-regulatory region sequence-specific DNA binding"/>
    <property type="evidence" value="ECO:0007669"/>
    <property type="project" value="TreeGrafter"/>
</dbReference>
<evidence type="ECO:0000256" key="3">
    <source>
        <dbReference type="ARBA" id="ARBA00023155"/>
    </source>
</evidence>
<dbReference type="PANTHER" id="PTHR24340">
    <property type="entry name" value="HOMEOBOX PROTEIN NKX"/>
    <property type="match status" value="1"/>
</dbReference>
<evidence type="ECO:0000313" key="10">
    <source>
        <dbReference type="Proteomes" id="UP000015104"/>
    </source>
</evidence>
<dbReference type="OMA" id="VECNDEM"/>
<evidence type="ECO:0000256" key="6">
    <source>
        <dbReference type="RuleBase" id="RU000682"/>
    </source>
</evidence>
<dbReference type="CDD" id="cd00086">
    <property type="entry name" value="homeodomain"/>
    <property type="match status" value="1"/>
</dbReference>
<dbReference type="InterPro" id="IPR020479">
    <property type="entry name" value="HD_metazoa"/>
</dbReference>
<reference evidence="9" key="2">
    <citation type="submission" date="2015-06" db="UniProtKB">
        <authorList>
            <consortium name="EnsemblMetazoa"/>
        </authorList>
    </citation>
    <scope>IDENTIFICATION</scope>
</reference>
<dbReference type="SMART" id="SM00389">
    <property type="entry name" value="HOX"/>
    <property type="match status" value="1"/>
</dbReference>
<evidence type="ECO:0000256" key="2">
    <source>
        <dbReference type="ARBA" id="ARBA00023125"/>
    </source>
</evidence>
<keyword evidence="2 5" id="KW-0238">DNA-binding</keyword>
<dbReference type="InterPro" id="IPR009057">
    <property type="entry name" value="Homeodomain-like_sf"/>
</dbReference>
<dbReference type="OrthoDB" id="6159439at2759"/>
<name>T1JXH1_TETUR</name>
<reference evidence="10" key="1">
    <citation type="submission" date="2011-08" db="EMBL/GenBank/DDBJ databases">
        <authorList>
            <person name="Rombauts S."/>
        </authorList>
    </citation>
    <scope>NUCLEOTIDE SEQUENCE</scope>
    <source>
        <strain evidence="10">London</strain>
    </source>
</reference>
<evidence type="ECO:0000256" key="1">
    <source>
        <dbReference type="ARBA" id="ARBA00004123"/>
    </source>
</evidence>
<evidence type="ECO:0000256" key="4">
    <source>
        <dbReference type="ARBA" id="ARBA00023242"/>
    </source>
</evidence>
<dbReference type="HOGENOM" id="CLU_098692_0_0_1"/>
<dbReference type="PROSITE" id="PS00027">
    <property type="entry name" value="HOMEOBOX_1"/>
    <property type="match status" value="1"/>
</dbReference>
<evidence type="ECO:0000256" key="7">
    <source>
        <dbReference type="SAM" id="MobiDB-lite"/>
    </source>
</evidence>
<dbReference type="GO" id="GO:0030154">
    <property type="term" value="P:cell differentiation"/>
    <property type="evidence" value="ECO:0007669"/>
    <property type="project" value="TreeGrafter"/>
</dbReference>
<protein>
    <recommendedName>
        <fullName evidence="8">Homeobox domain-containing protein</fullName>
    </recommendedName>
</protein>
<dbReference type="SUPFAM" id="SSF46689">
    <property type="entry name" value="Homeodomain-like"/>
    <property type="match status" value="1"/>
</dbReference>
<accession>T1JXH1</accession>
<dbReference type="PRINTS" id="PR00024">
    <property type="entry name" value="HOMEOBOX"/>
</dbReference>
<dbReference type="InterPro" id="IPR050394">
    <property type="entry name" value="Homeobox_NK-like"/>
</dbReference>
<feature type="domain" description="Homeobox" evidence="8">
    <location>
        <begin position="99"/>
        <end position="159"/>
    </location>
</feature>
<dbReference type="GO" id="GO:0005634">
    <property type="term" value="C:nucleus"/>
    <property type="evidence" value="ECO:0007669"/>
    <property type="project" value="UniProtKB-SubCell"/>
</dbReference>
<dbReference type="PROSITE" id="PS50071">
    <property type="entry name" value="HOMEOBOX_2"/>
    <property type="match status" value="1"/>
</dbReference>
<feature type="region of interest" description="Disordered" evidence="7">
    <location>
        <begin position="38"/>
        <end position="104"/>
    </location>
</feature>
<feature type="compositionally biased region" description="Low complexity" evidence="7">
    <location>
        <begin position="54"/>
        <end position="86"/>
    </location>
</feature>
<dbReference type="Proteomes" id="UP000015104">
    <property type="component" value="Unassembled WGS sequence"/>
</dbReference>
<comment type="subcellular location">
    <subcellularLocation>
        <location evidence="1 5 6">Nucleus</location>
    </subcellularLocation>
</comment>